<keyword evidence="5" id="KW-0812">Transmembrane</keyword>
<evidence type="ECO:0000256" key="11">
    <source>
        <dbReference type="RuleBase" id="RU362059"/>
    </source>
</evidence>
<evidence type="ECO:0000256" key="9">
    <source>
        <dbReference type="ARBA" id="ARBA00047475"/>
    </source>
</evidence>
<gene>
    <name evidence="12" type="ORF">CBOVIS_LOCUS8618</name>
</gene>
<dbReference type="AlphaFoldDB" id="A0A8S1EYT4"/>
<sequence>MMLLRSPQFLVFILFASVDSLKILIYSPSFSGSHTNFMARLADVLTEAGHNVTFLVPVGDDARKTQLGVKLTNDVVVVERDELMRHSNVSEMDSGMKNMWLKEQNHNDVTEMLMFLRNIFTAVCANLLRNTQVFDELKSRQFDVGILEPLAACGLLYMNQLGIEKTILASSTVMFDNIPVNCGEDLEPSHQPALMGLSSDDMNIFERYENWRIMKTTIDTTDGTFDEELEIYRQHFGNDVPHWRDLFPSASIMFTNANPLLDFPRPMLSKTIPIGGITVHLKKIREAKLDDEWDEVLSEWDEVLRGRAKTILVSFGSMTASSDIPISWRKNMVKVFASMKHVTFIWKYETDELEFAKEADNIYFSKWVPQPALLADHRLTAFLTHGGLGSTNELAYCGKPAILVPVFADQYRNAKMLERHGGSILLKKEDLDDSSILKDALIKILYDESYTKHAHHLAEQLEHQPLKPKELVVKYTEFVGKYGPLDKLDPQSRKLNFIQKHMLDEFFFEEIHRAYVE</sequence>
<evidence type="ECO:0000313" key="12">
    <source>
        <dbReference type="EMBL" id="CAB3406559.1"/>
    </source>
</evidence>
<dbReference type="GO" id="GO:0016020">
    <property type="term" value="C:membrane"/>
    <property type="evidence" value="ECO:0007669"/>
    <property type="project" value="UniProtKB-SubCell"/>
</dbReference>
<dbReference type="InterPro" id="IPR002213">
    <property type="entry name" value="UDP_glucos_trans"/>
</dbReference>
<accession>A0A8S1EYT4</accession>
<dbReference type="Proteomes" id="UP000494206">
    <property type="component" value="Unassembled WGS sequence"/>
</dbReference>
<dbReference type="Gene3D" id="3.40.50.2000">
    <property type="entry name" value="Glycogen Phosphorylase B"/>
    <property type="match status" value="2"/>
</dbReference>
<dbReference type="InterPro" id="IPR050271">
    <property type="entry name" value="UDP-glycosyltransferase"/>
</dbReference>
<evidence type="ECO:0000256" key="5">
    <source>
        <dbReference type="ARBA" id="ARBA00022692"/>
    </source>
</evidence>
<evidence type="ECO:0000256" key="6">
    <source>
        <dbReference type="ARBA" id="ARBA00022729"/>
    </source>
</evidence>
<reference evidence="12 13" key="1">
    <citation type="submission" date="2020-04" db="EMBL/GenBank/DDBJ databases">
        <authorList>
            <person name="Laetsch R D."/>
            <person name="Stevens L."/>
            <person name="Kumar S."/>
            <person name="Blaxter L. M."/>
        </authorList>
    </citation>
    <scope>NUCLEOTIDE SEQUENCE [LARGE SCALE GENOMIC DNA]</scope>
</reference>
<feature type="signal peptide" evidence="11">
    <location>
        <begin position="1"/>
        <end position="20"/>
    </location>
</feature>
<dbReference type="PANTHER" id="PTHR48043:SF50">
    <property type="entry name" value="UDP-GLUCURONOSYLTRANSFERASE"/>
    <property type="match status" value="1"/>
</dbReference>
<dbReference type="CDD" id="cd03784">
    <property type="entry name" value="GT1_Gtf-like"/>
    <property type="match status" value="1"/>
</dbReference>
<keyword evidence="13" id="KW-1185">Reference proteome</keyword>
<keyword evidence="3 10" id="KW-0328">Glycosyltransferase</keyword>
<dbReference type="PANTHER" id="PTHR48043">
    <property type="entry name" value="EG:EG0003.4 PROTEIN-RELATED"/>
    <property type="match status" value="1"/>
</dbReference>
<comment type="similarity">
    <text evidence="2 10">Belongs to the UDP-glycosyltransferase family.</text>
</comment>
<feature type="chain" id="PRO_5035958398" description="UDP-glucuronosyltransferase" evidence="11">
    <location>
        <begin position="21"/>
        <end position="517"/>
    </location>
</feature>
<evidence type="ECO:0000256" key="1">
    <source>
        <dbReference type="ARBA" id="ARBA00004167"/>
    </source>
</evidence>
<comment type="catalytic activity">
    <reaction evidence="9 11">
        <text>glucuronate acceptor + UDP-alpha-D-glucuronate = acceptor beta-D-glucuronoside + UDP + H(+)</text>
        <dbReference type="Rhea" id="RHEA:21032"/>
        <dbReference type="ChEBI" id="CHEBI:15378"/>
        <dbReference type="ChEBI" id="CHEBI:58052"/>
        <dbReference type="ChEBI" id="CHEBI:58223"/>
        <dbReference type="ChEBI" id="CHEBI:132367"/>
        <dbReference type="ChEBI" id="CHEBI:132368"/>
        <dbReference type="EC" id="2.4.1.17"/>
    </reaction>
</comment>
<dbReference type="EC" id="2.4.1.17" evidence="11"/>
<dbReference type="GO" id="GO:0015020">
    <property type="term" value="F:glucuronosyltransferase activity"/>
    <property type="evidence" value="ECO:0007669"/>
    <property type="project" value="UniProtKB-EC"/>
</dbReference>
<organism evidence="12 13">
    <name type="scientific">Caenorhabditis bovis</name>
    <dbReference type="NCBI Taxonomy" id="2654633"/>
    <lineage>
        <taxon>Eukaryota</taxon>
        <taxon>Metazoa</taxon>
        <taxon>Ecdysozoa</taxon>
        <taxon>Nematoda</taxon>
        <taxon>Chromadorea</taxon>
        <taxon>Rhabditida</taxon>
        <taxon>Rhabditina</taxon>
        <taxon>Rhabditomorpha</taxon>
        <taxon>Rhabditoidea</taxon>
        <taxon>Rhabditidae</taxon>
        <taxon>Peloderinae</taxon>
        <taxon>Caenorhabditis</taxon>
    </lineage>
</organism>
<evidence type="ECO:0000256" key="7">
    <source>
        <dbReference type="ARBA" id="ARBA00022989"/>
    </source>
</evidence>
<comment type="subcellular location">
    <subcellularLocation>
        <location evidence="1 11">Membrane</location>
        <topology evidence="1 11">Single-pass membrane protein</topology>
    </subcellularLocation>
</comment>
<dbReference type="Pfam" id="PF00201">
    <property type="entry name" value="UDPGT"/>
    <property type="match status" value="1"/>
</dbReference>
<evidence type="ECO:0000256" key="3">
    <source>
        <dbReference type="ARBA" id="ARBA00022676"/>
    </source>
</evidence>
<proteinExistence type="inferred from homology"/>
<name>A0A8S1EYT4_9PELO</name>
<evidence type="ECO:0000256" key="2">
    <source>
        <dbReference type="ARBA" id="ARBA00009995"/>
    </source>
</evidence>
<protein>
    <recommendedName>
        <fullName evidence="11">UDP-glucuronosyltransferase</fullName>
        <ecNumber evidence="11">2.4.1.17</ecNumber>
    </recommendedName>
</protein>
<dbReference type="InterPro" id="IPR035595">
    <property type="entry name" value="UDP_glycos_trans_CS"/>
</dbReference>
<dbReference type="PROSITE" id="PS00375">
    <property type="entry name" value="UDPGT"/>
    <property type="match status" value="1"/>
</dbReference>
<evidence type="ECO:0000313" key="13">
    <source>
        <dbReference type="Proteomes" id="UP000494206"/>
    </source>
</evidence>
<evidence type="ECO:0000256" key="4">
    <source>
        <dbReference type="ARBA" id="ARBA00022679"/>
    </source>
</evidence>
<evidence type="ECO:0000256" key="8">
    <source>
        <dbReference type="ARBA" id="ARBA00023136"/>
    </source>
</evidence>
<keyword evidence="7" id="KW-1133">Transmembrane helix</keyword>
<dbReference type="EMBL" id="CADEPM010000005">
    <property type="protein sequence ID" value="CAB3406559.1"/>
    <property type="molecule type" value="Genomic_DNA"/>
</dbReference>
<keyword evidence="8" id="KW-0472">Membrane</keyword>
<keyword evidence="6 11" id="KW-0732">Signal</keyword>
<dbReference type="SUPFAM" id="SSF53756">
    <property type="entry name" value="UDP-Glycosyltransferase/glycogen phosphorylase"/>
    <property type="match status" value="1"/>
</dbReference>
<comment type="caution">
    <text evidence="12">The sequence shown here is derived from an EMBL/GenBank/DDBJ whole genome shotgun (WGS) entry which is preliminary data.</text>
</comment>
<dbReference type="FunFam" id="3.40.50.2000:FF:000038">
    <property type="entry name" value="UDP-GlucuronosylTransferase"/>
    <property type="match status" value="1"/>
</dbReference>
<dbReference type="OrthoDB" id="5835829at2759"/>
<evidence type="ECO:0000256" key="10">
    <source>
        <dbReference type="RuleBase" id="RU003718"/>
    </source>
</evidence>
<keyword evidence="4 10" id="KW-0808">Transferase</keyword>